<name>A0A100HGX4_9DEIO</name>
<dbReference type="AlphaFoldDB" id="A0A100HGX4"/>
<gene>
    <name evidence="2" type="ORF">DEIGR_100511</name>
</gene>
<dbReference type="Gene3D" id="3.40.50.1010">
    <property type="entry name" value="5'-nuclease"/>
    <property type="match status" value="1"/>
</dbReference>
<sequence length="179" mass="19912">MSIKIPKRVMLDTSFMIQLMDTTGKFHAHALGYFGLIKNPSTTLYISTLAVSEYQFRGDIEVVIDMTGARLLSYDFRHAAAYPEAAKKHHWIYDQKKPDRTALVVDLMMVVQAQVMGIDGFITGDKRLITNFLSGSDIQALDITRSTVELAPLYAPSDESAPVVPTPDEDGEDSAQRLN</sequence>
<evidence type="ECO:0000313" key="2">
    <source>
        <dbReference type="EMBL" id="GAQ20484.1"/>
    </source>
</evidence>
<keyword evidence="3" id="KW-1185">Reference proteome</keyword>
<proteinExistence type="predicted"/>
<dbReference type="InterPro" id="IPR029060">
    <property type="entry name" value="PIN-like_dom_sf"/>
</dbReference>
<feature type="region of interest" description="Disordered" evidence="1">
    <location>
        <begin position="156"/>
        <end position="179"/>
    </location>
</feature>
<dbReference type="Proteomes" id="UP000056209">
    <property type="component" value="Unassembled WGS sequence"/>
</dbReference>
<evidence type="ECO:0000313" key="3">
    <source>
        <dbReference type="Proteomes" id="UP000056209"/>
    </source>
</evidence>
<organism evidence="2 3">
    <name type="scientific">Deinococcus grandis</name>
    <dbReference type="NCBI Taxonomy" id="57498"/>
    <lineage>
        <taxon>Bacteria</taxon>
        <taxon>Thermotogati</taxon>
        <taxon>Deinococcota</taxon>
        <taxon>Deinococci</taxon>
        <taxon>Deinococcales</taxon>
        <taxon>Deinococcaceae</taxon>
        <taxon>Deinococcus</taxon>
    </lineage>
</organism>
<dbReference type="EMBL" id="BCMS01000001">
    <property type="protein sequence ID" value="GAQ20484.1"/>
    <property type="molecule type" value="Genomic_DNA"/>
</dbReference>
<evidence type="ECO:0000256" key="1">
    <source>
        <dbReference type="SAM" id="MobiDB-lite"/>
    </source>
</evidence>
<accession>A0A100HGX4</accession>
<protein>
    <recommendedName>
        <fullName evidence="4">PIN domain-containing protein</fullName>
    </recommendedName>
</protein>
<dbReference type="SUPFAM" id="SSF88723">
    <property type="entry name" value="PIN domain-like"/>
    <property type="match status" value="1"/>
</dbReference>
<reference evidence="3" key="1">
    <citation type="submission" date="2015-11" db="EMBL/GenBank/DDBJ databases">
        <title>Draft Genome Sequence of the Radioresistant Bacterium Deinococcus grandis, Isolated from Freshwater Fish in Japan.</title>
        <authorList>
            <person name="Satoh K."/>
            <person name="Onodera T."/>
            <person name="Omoso K."/>
            <person name="Takeda-Yano K."/>
            <person name="Katayama T."/>
            <person name="Oono Y."/>
            <person name="Narumi I."/>
        </authorList>
    </citation>
    <scope>NUCLEOTIDE SEQUENCE [LARGE SCALE GENOMIC DNA]</scope>
    <source>
        <strain evidence="3">ATCC 43672</strain>
    </source>
</reference>
<comment type="caution">
    <text evidence="2">The sequence shown here is derived from an EMBL/GenBank/DDBJ whole genome shotgun (WGS) entry which is preliminary data.</text>
</comment>
<evidence type="ECO:0008006" key="4">
    <source>
        <dbReference type="Google" id="ProtNLM"/>
    </source>
</evidence>